<accession>A0A2W5A735</accession>
<dbReference type="Proteomes" id="UP000249066">
    <property type="component" value="Unassembled WGS sequence"/>
</dbReference>
<feature type="domain" description="HTH araC/xylS-type" evidence="4">
    <location>
        <begin position="206"/>
        <end position="304"/>
    </location>
</feature>
<dbReference type="Pfam" id="PF12833">
    <property type="entry name" value="HTH_18"/>
    <property type="match status" value="1"/>
</dbReference>
<dbReference type="PROSITE" id="PS01124">
    <property type="entry name" value="HTH_ARAC_FAMILY_2"/>
    <property type="match status" value="1"/>
</dbReference>
<evidence type="ECO:0000256" key="3">
    <source>
        <dbReference type="ARBA" id="ARBA00023163"/>
    </source>
</evidence>
<reference evidence="5 6" key="1">
    <citation type="submission" date="2017-08" db="EMBL/GenBank/DDBJ databases">
        <title>Infants hospitalized years apart are colonized by the same room-sourced microbial strains.</title>
        <authorList>
            <person name="Brooks B."/>
            <person name="Olm M.R."/>
            <person name="Firek B.A."/>
            <person name="Baker R."/>
            <person name="Thomas B.C."/>
            <person name="Morowitz M.J."/>
            <person name="Banfield J.F."/>
        </authorList>
    </citation>
    <scope>NUCLEOTIDE SEQUENCE [LARGE SCALE GENOMIC DNA]</scope>
    <source>
        <strain evidence="5">S2_018_000_R2_101</strain>
    </source>
</reference>
<dbReference type="InterPro" id="IPR018060">
    <property type="entry name" value="HTH_AraC"/>
</dbReference>
<dbReference type="SUPFAM" id="SSF46689">
    <property type="entry name" value="Homeodomain-like"/>
    <property type="match status" value="2"/>
</dbReference>
<proteinExistence type="predicted"/>
<organism evidence="5 6">
    <name type="scientific">Sphingomonas sanxanigenens</name>
    <dbReference type="NCBI Taxonomy" id="397260"/>
    <lineage>
        <taxon>Bacteria</taxon>
        <taxon>Pseudomonadati</taxon>
        <taxon>Pseudomonadota</taxon>
        <taxon>Alphaproteobacteria</taxon>
        <taxon>Sphingomonadales</taxon>
        <taxon>Sphingomonadaceae</taxon>
        <taxon>Sphingomonas</taxon>
    </lineage>
</organism>
<dbReference type="InterPro" id="IPR009057">
    <property type="entry name" value="Homeodomain-like_sf"/>
</dbReference>
<dbReference type="AlphaFoldDB" id="A0A2W5A735"/>
<dbReference type="GO" id="GO:0043565">
    <property type="term" value="F:sequence-specific DNA binding"/>
    <property type="evidence" value="ECO:0007669"/>
    <property type="project" value="InterPro"/>
</dbReference>
<dbReference type="InterPro" id="IPR050204">
    <property type="entry name" value="AraC_XylS_family_regulators"/>
</dbReference>
<keyword evidence="3" id="KW-0804">Transcription</keyword>
<dbReference type="GO" id="GO:0003700">
    <property type="term" value="F:DNA-binding transcription factor activity"/>
    <property type="evidence" value="ECO:0007669"/>
    <property type="project" value="InterPro"/>
</dbReference>
<dbReference type="PANTHER" id="PTHR46796:SF6">
    <property type="entry name" value="ARAC SUBFAMILY"/>
    <property type="match status" value="1"/>
</dbReference>
<evidence type="ECO:0000313" key="5">
    <source>
        <dbReference type="EMBL" id="PZO90314.1"/>
    </source>
</evidence>
<keyword evidence="2" id="KW-0238">DNA-binding</keyword>
<name>A0A2W5A735_9SPHN</name>
<sequence>MIATSHAHPAHNRRLISIDEILDARPQRPTATSRDRGWDGVIVDVHAPRIDCAENHPGLDHHLISYCVSGGGRLVQGRAGTVHESMISAGVSLIMPAGYDSTWSGDSAASARLRVPAELVRQAAEQTGKRCVSQVEICNIFEVRDPVIERMALALLAEMDTGPHPAQALIVDAVSIAIAAHLIRRYNALETPERHDPSPLGRMELARLTAFIEDNIDRTIGLADLAAVVNVSRFHFTRLFKRSTGHTASQFIEQCRVRRAQSLIRDTDLPLAQIALMTGFADQSHFTRRFHRQAGSTPAVYAREMGRRRSARRS</sequence>
<dbReference type="SMART" id="SM00342">
    <property type="entry name" value="HTH_ARAC"/>
    <property type="match status" value="1"/>
</dbReference>
<gene>
    <name evidence="5" type="ORF">DI623_07305</name>
</gene>
<comment type="caution">
    <text evidence="5">The sequence shown here is derived from an EMBL/GenBank/DDBJ whole genome shotgun (WGS) entry which is preliminary data.</text>
</comment>
<evidence type="ECO:0000313" key="6">
    <source>
        <dbReference type="Proteomes" id="UP000249066"/>
    </source>
</evidence>
<protein>
    <submittedName>
        <fullName evidence="5">AraC family transcriptional regulator</fullName>
    </submittedName>
</protein>
<keyword evidence="1" id="KW-0805">Transcription regulation</keyword>
<dbReference type="Gene3D" id="1.10.10.60">
    <property type="entry name" value="Homeodomain-like"/>
    <property type="match status" value="2"/>
</dbReference>
<evidence type="ECO:0000256" key="2">
    <source>
        <dbReference type="ARBA" id="ARBA00023125"/>
    </source>
</evidence>
<dbReference type="EMBL" id="QFNN01000031">
    <property type="protein sequence ID" value="PZO90314.1"/>
    <property type="molecule type" value="Genomic_DNA"/>
</dbReference>
<dbReference type="PANTHER" id="PTHR46796">
    <property type="entry name" value="HTH-TYPE TRANSCRIPTIONAL ACTIVATOR RHAS-RELATED"/>
    <property type="match status" value="1"/>
</dbReference>
<evidence type="ECO:0000259" key="4">
    <source>
        <dbReference type="PROSITE" id="PS01124"/>
    </source>
</evidence>
<evidence type="ECO:0000256" key="1">
    <source>
        <dbReference type="ARBA" id="ARBA00023015"/>
    </source>
</evidence>